<dbReference type="PANTHER" id="PTHR36762">
    <property type="entry name" value="LIGHT-REGULATED PROTEIN 1, CHLOROPLASTIC"/>
    <property type="match status" value="1"/>
</dbReference>
<dbReference type="Proteomes" id="UP001642487">
    <property type="component" value="Chromosome 3"/>
</dbReference>
<proteinExistence type="predicted"/>
<accession>A0ABP0YE67</accession>
<evidence type="ECO:0000313" key="2">
    <source>
        <dbReference type="Proteomes" id="UP001642487"/>
    </source>
</evidence>
<dbReference type="PANTHER" id="PTHR36762:SF6">
    <property type="entry name" value="LIGHT-REGULATED PROTEIN"/>
    <property type="match status" value="1"/>
</dbReference>
<reference evidence="1 2" key="1">
    <citation type="submission" date="2024-03" db="EMBL/GenBank/DDBJ databases">
        <authorList>
            <person name="Gkanogiannis A."/>
            <person name="Becerra Lopez-Lavalle L."/>
        </authorList>
    </citation>
    <scope>NUCLEOTIDE SEQUENCE [LARGE SCALE GENOMIC DNA]</scope>
</reference>
<keyword evidence="2" id="KW-1185">Reference proteome</keyword>
<protein>
    <recommendedName>
        <fullName evidence="3">Light-regulated protein</fullName>
    </recommendedName>
</protein>
<gene>
    <name evidence="1" type="ORF">CITCOLO1_LOCUS9796</name>
</gene>
<sequence length="190" mass="20722">MNIIGRGSKGILSRGTPSNVCYTVLYKGLISNLHILNSILKSLLTTYFIKIKMQAVLSIAVPPLLPSTLSNNNPSQFPLISFASHSSRGRSAIKATASVVDDTSIVDYSSAISVFRAEACETIGGEACWANVFPEVRLPLPLNNQRPAIALEEIDREYLDYTDSKTVFRGEACDDLGGEFCEHEFLSAVF</sequence>
<dbReference type="InterPro" id="IPR009856">
    <property type="entry name" value="Lir1"/>
</dbReference>
<dbReference type="Pfam" id="PF07207">
    <property type="entry name" value="Lir1"/>
    <property type="match status" value="1"/>
</dbReference>
<evidence type="ECO:0000313" key="1">
    <source>
        <dbReference type="EMBL" id="CAK9317846.1"/>
    </source>
</evidence>
<organism evidence="1 2">
    <name type="scientific">Citrullus colocynthis</name>
    <name type="common">colocynth</name>
    <dbReference type="NCBI Taxonomy" id="252529"/>
    <lineage>
        <taxon>Eukaryota</taxon>
        <taxon>Viridiplantae</taxon>
        <taxon>Streptophyta</taxon>
        <taxon>Embryophyta</taxon>
        <taxon>Tracheophyta</taxon>
        <taxon>Spermatophyta</taxon>
        <taxon>Magnoliopsida</taxon>
        <taxon>eudicotyledons</taxon>
        <taxon>Gunneridae</taxon>
        <taxon>Pentapetalae</taxon>
        <taxon>rosids</taxon>
        <taxon>fabids</taxon>
        <taxon>Cucurbitales</taxon>
        <taxon>Cucurbitaceae</taxon>
        <taxon>Benincaseae</taxon>
        <taxon>Citrullus</taxon>
    </lineage>
</organism>
<evidence type="ECO:0008006" key="3">
    <source>
        <dbReference type="Google" id="ProtNLM"/>
    </source>
</evidence>
<dbReference type="EMBL" id="OZ021737">
    <property type="protein sequence ID" value="CAK9317846.1"/>
    <property type="molecule type" value="Genomic_DNA"/>
</dbReference>
<name>A0ABP0YE67_9ROSI</name>